<evidence type="ECO:0000313" key="2">
    <source>
        <dbReference type="Proteomes" id="UP000018208"/>
    </source>
</evidence>
<evidence type="ECO:0000313" key="1">
    <source>
        <dbReference type="EMBL" id="KAH0573113.1"/>
    </source>
</evidence>
<protein>
    <submittedName>
        <fullName evidence="1">Uncharacterized protein</fullName>
    </submittedName>
</protein>
<accession>A0A9P8LRU6</accession>
<name>A0A9P8LRU6_9EUKA</name>
<reference evidence="1 2" key="1">
    <citation type="journal article" date="2014" name="PLoS Genet.">
        <title>The Genome of Spironucleus salmonicida Highlights a Fish Pathogen Adapted to Fluctuating Environments.</title>
        <authorList>
            <person name="Xu F."/>
            <person name="Jerlstrom-Hultqvist J."/>
            <person name="Einarsson E."/>
            <person name="Astvaldsson A."/>
            <person name="Svard S.G."/>
            <person name="Andersson J.O."/>
        </authorList>
    </citation>
    <scope>NUCLEOTIDE SEQUENCE [LARGE SCALE GENOMIC DNA]</scope>
    <source>
        <strain evidence="1 2">ATCC 50377</strain>
    </source>
</reference>
<organism evidence="1 2">
    <name type="scientific">Spironucleus salmonicida</name>
    <dbReference type="NCBI Taxonomy" id="348837"/>
    <lineage>
        <taxon>Eukaryota</taxon>
        <taxon>Metamonada</taxon>
        <taxon>Diplomonadida</taxon>
        <taxon>Hexamitidae</taxon>
        <taxon>Hexamitinae</taxon>
        <taxon>Spironucleus</taxon>
    </lineage>
</organism>
<comment type="caution">
    <text evidence="1">The sequence shown here is derived from an EMBL/GenBank/DDBJ whole genome shotgun (WGS) entry which is preliminary data.</text>
</comment>
<proteinExistence type="predicted"/>
<dbReference type="GeneID" id="94299254"/>
<dbReference type="KEGG" id="ssao:94299254"/>
<dbReference type="EMBL" id="AUWU02000005">
    <property type="protein sequence ID" value="KAH0573113.1"/>
    <property type="molecule type" value="Genomic_DNA"/>
</dbReference>
<dbReference type="Proteomes" id="UP000018208">
    <property type="component" value="Unassembled WGS sequence"/>
</dbReference>
<dbReference type="RefSeq" id="XP_067763886.1">
    <property type="nucleotide sequence ID" value="XM_067909065.1"/>
</dbReference>
<keyword evidence="2" id="KW-1185">Reference proteome</keyword>
<dbReference type="AlphaFoldDB" id="A0A9P8LRU6"/>
<sequence>MVASLYKWQDLGEITKSTEIWKVRILQWYSKTYARKSFNGAIQKSGTEKHSVKWRDSIMCCTCFPRARTVRHILPYTALEIVQFITEKKHYTVDYSDNRVGNSFV</sequence>
<gene>
    <name evidence="1" type="ORF">SS50377_25231</name>
</gene>